<evidence type="ECO:0000313" key="6">
    <source>
        <dbReference type="EMBL" id="MPM56549.1"/>
    </source>
</evidence>
<comment type="caution">
    <text evidence="6">The sequence shown here is derived from an EMBL/GenBank/DDBJ whole genome shotgun (WGS) entry which is preliminary data.</text>
</comment>
<evidence type="ECO:0000256" key="2">
    <source>
        <dbReference type="ARBA" id="ARBA00022840"/>
    </source>
</evidence>
<dbReference type="GO" id="GO:0140664">
    <property type="term" value="F:ATP-dependent DNA damage sensor activity"/>
    <property type="evidence" value="ECO:0007669"/>
    <property type="project" value="InterPro"/>
</dbReference>
<name>A0A645ATY9_9ZZZZ</name>
<keyword evidence="4" id="KW-0812">Transmembrane</keyword>
<dbReference type="SUPFAM" id="SSF52540">
    <property type="entry name" value="P-loop containing nucleoside triphosphate hydrolases"/>
    <property type="match status" value="1"/>
</dbReference>
<dbReference type="CDD" id="cd03283">
    <property type="entry name" value="ABC_MutS-like"/>
    <property type="match status" value="1"/>
</dbReference>
<feature type="transmembrane region" description="Helical" evidence="4">
    <location>
        <begin position="30"/>
        <end position="49"/>
    </location>
</feature>
<dbReference type="SUPFAM" id="SSF48334">
    <property type="entry name" value="DNA repair protein MutS, domain III"/>
    <property type="match status" value="2"/>
</dbReference>
<dbReference type="AlphaFoldDB" id="A0A645ATY9"/>
<dbReference type="GO" id="GO:0006298">
    <property type="term" value="P:mismatch repair"/>
    <property type="evidence" value="ECO:0007669"/>
    <property type="project" value="InterPro"/>
</dbReference>
<dbReference type="InterPro" id="IPR036187">
    <property type="entry name" value="DNA_mismatch_repair_MutS_sf"/>
</dbReference>
<evidence type="ECO:0000259" key="5">
    <source>
        <dbReference type="SMART" id="SM00534"/>
    </source>
</evidence>
<evidence type="ECO:0000256" key="4">
    <source>
        <dbReference type="SAM" id="Phobius"/>
    </source>
</evidence>
<dbReference type="Gene3D" id="1.10.1420.10">
    <property type="match status" value="1"/>
</dbReference>
<feature type="domain" description="DNA mismatch repair proteins mutS family" evidence="5">
    <location>
        <begin position="426"/>
        <end position="603"/>
    </location>
</feature>
<dbReference type="InterPro" id="IPR027417">
    <property type="entry name" value="P-loop_NTPase"/>
</dbReference>
<keyword evidence="4" id="KW-1133">Transmembrane helix</keyword>
<keyword evidence="1" id="KW-0547">Nucleotide-binding</keyword>
<sequence>MSINLSNETIYEKRIRRFSKIKKSWTQLSSFYSLVRLLFFLLCAIIFIFSYKISSYYLTSLSIFLFIIGFIYISKKHSTIKSALLKVENLIHLNDLGVKRINGDYKNFYDGSDLKEKNPLYSEDLDILGKNSLFQKICSSITPLGKKRLKDELCRGIDFQIDEIKKRQSAIEELSNKLSFCQRFLAEGMNNPKGFSNPDELIKWGETENPYFLKSYIKPLCNIMTILIIGSLILPLFLRDFTFTFAKISIALSIMLLIINLSKISNSLEKVLKYNKDIANYSNMISYLERADFKNSYLINLQSRLKIYNDKSATFIIKLLDNLASKISDRSNMFYWPLNIILLWDYRTCYELEKFKKLYGKSLITMVEVIGEFEALISLSNINRDNPSWCIPSFEENKMIVNAVDLGHPLLGETSICNSINIDENKKVILITGSNMAGKSTMLRTVGINLVLAYVGTKVRGKTFICSKLKLITCMRTSDNLEESISSFYAEILRIKTLIDLTNEGHKVFFLLDEIFKGTNSIDRHTGAKILINQLSSKTTLGIVSTHDLELGELYKENPTVKNYHFKEYYKNNKIYFDYKLREGVSDTRNALYLMKMAGIEIE</sequence>
<dbReference type="PANTHER" id="PTHR11361">
    <property type="entry name" value="DNA MISMATCH REPAIR PROTEIN MUTS FAMILY MEMBER"/>
    <property type="match status" value="1"/>
</dbReference>
<proteinExistence type="predicted"/>
<organism evidence="6">
    <name type="scientific">bioreactor metagenome</name>
    <dbReference type="NCBI Taxonomy" id="1076179"/>
    <lineage>
        <taxon>unclassified sequences</taxon>
        <taxon>metagenomes</taxon>
        <taxon>ecological metagenomes</taxon>
    </lineage>
</organism>
<reference evidence="6" key="1">
    <citation type="submission" date="2019-08" db="EMBL/GenBank/DDBJ databases">
        <authorList>
            <person name="Kucharzyk K."/>
            <person name="Murdoch R.W."/>
            <person name="Higgins S."/>
            <person name="Loffler F."/>
        </authorList>
    </citation>
    <scope>NUCLEOTIDE SEQUENCE</scope>
</reference>
<dbReference type="SMART" id="SM00534">
    <property type="entry name" value="MUTSac"/>
    <property type="match status" value="1"/>
</dbReference>
<evidence type="ECO:0000256" key="1">
    <source>
        <dbReference type="ARBA" id="ARBA00022741"/>
    </source>
</evidence>
<evidence type="ECO:0000256" key="3">
    <source>
        <dbReference type="ARBA" id="ARBA00023125"/>
    </source>
</evidence>
<dbReference type="InterPro" id="IPR045076">
    <property type="entry name" value="MutS"/>
</dbReference>
<dbReference type="InterPro" id="IPR000432">
    <property type="entry name" value="DNA_mismatch_repair_MutS_C"/>
</dbReference>
<keyword evidence="3" id="KW-0238">DNA-binding</keyword>
<keyword evidence="2" id="KW-0067">ATP-binding</keyword>
<dbReference type="Gene3D" id="3.40.50.300">
    <property type="entry name" value="P-loop containing nucleotide triphosphate hydrolases"/>
    <property type="match status" value="1"/>
</dbReference>
<dbReference type="GO" id="GO:0030983">
    <property type="term" value="F:mismatched DNA binding"/>
    <property type="evidence" value="ECO:0007669"/>
    <property type="project" value="InterPro"/>
</dbReference>
<gene>
    <name evidence="6" type="primary">mutS_39</name>
    <name evidence="6" type="ORF">SDC9_103355</name>
</gene>
<feature type="transmembrane region" description="Helical" evidence="4">
    <location>
        <begin position="220"/>
        <end position="238"/>
    </location>
</feature>
<dbReference type="GO" id="GO:0005524">
    <property type="term" value="F:ATP binding"/>
    <property type="evidence" value="ECO:0007669"/>
    <property type="project" value="UniProtKB-KW"/>
</dbReference>
<dbReference type="Pfam" id="PF00488">
    <property type="entry name" value="MutS_V"/>
    <property type="match status" value="1"/>
</dbReference>
<dbReference type="EMBL" id="VSSQ01015810">
    <property type="protein sequence ID" value="MPM56549.1"/>
    <property type="molecule type" value="Genomic_DNA"/>
</dbReference>
<dbReference type="GO" id="GO:0005829">
    <property type="term" value="C:cytosol"/>
    <property type="evidence" value="ECO:0007669"/>
    <property type="project" value="TreeGrafter"/>
</dbReference>
<protein>
    <submittedName>
        <fullName evidence="6">DNA mismatch repair protein MutS</fullName>
    </submittedName>
</protein>
<keyword evidence="4" id="KW-0472">Membrane</keyword>
<dbReference type="PANTHER" id="PTHR11361:SF99">
    <property type="entry name" value="DNA MISMATCH REPAIR PROTEIN"/>
    <property type="match status" value="1"/>
</dbReference>
<feature type="transmembrane region" description="Helical" evidence="4">
    <location>
        <begin position="55"/>
        <end position="73"/>
    </location>
</feature>
<accession>A0A645ATY9</accession>